<organism evidence="1">
    <name type="scientific">Anguilla anguilla</name>
    <name type="common">European freshwater eel</name>
    <name type="synonym">Muraena anguilla</name>
    <dbReference type="NCBI Taxonomy" id="7936"/>
    <lineage>
        <taxon>Eukaryota</taxon>
        <taxon>Metazoa</taxon>
        <taxon>Chordata</taxon>
        <taxon>Craniata</taxon>
        <taxon>Vertebrata</taxon>
        <taxon>Euteleostomi</taxon>
        <taxon>Actinopterygii</taxon>
        <taxon>Neopterygii</taxon>
        <taxon>Teleostei</taxon>
        <taxon>Anguilliformes</taxon>
        <taxon>Anguillidae</taxon>
        <taxon>Anguilla</taxon>
    </lineage>
</organism>
<reference evidence="1" key="2">
    <citation type="journal article" date="2015" name="Fish Shellfish Immunol.">
        <title>Early steps in the European eel (Anguilla anguilla)-Vibrio vulnificus interaction in the gills: Role of the RtxA13 toxin.</title>
        <authorList>
            <person name="Callol A."/>
            <person name="Pajuelo D."/>
            <person name="Ebbesson L."/>
            <person name="Teles M."/>
            <person name="MacKenzie S."/>
            <person name="Amaro C."/>
        </authorList>
    </citation>
    <scope>NUCLEOTIDE SEQUENCE</scope>
</reference>
<reference evidence="1" key="1">
    <citation type="submission" date="2014-11" db="EMBL/GenBank/DDBJ databases">
        <authorList>
            <person name="Amaro Gonzalez C."/>
        </authorList>
    </citation>
    <scope>NUCLEOTIDE SEQUENCE</scope>
</reference>
<name>A0A0E9QX29_ANGAN</name>
<accession>A0A0E9QX29</accession>
<sequence>MDSINQYLRHINSVILSISKWHLFSLTYSSNFVSSMS</sequence>
<proteinExistence type="predicted"/>
<evidence type="ECO:0000313" key="1">
    <source>
        <dbReference type="EMBL" id="JAH21389.1"/>
    </source>
</evidence>
<dbReference type="EMBL" id="GBXM01087188">
    <property type="protein sequence ID" value="JAH21389.1"/>
    <property type="molecule type" value="Transcribed_RNA"/>
</dbReference>
<protein>
    <submittedName>
        <fullName evidence="1">Uncharacterized protein</fullName>
    </submittedName>
</protein>
<dbReference type="AlphaFoldDB" id="A0A0E9QX29"/>